<evidence type="ECO:0000313" key="3">
    <source>
        <dbReference type="EMBL" id="GBG29744.1"/>
    </source>
</evidence>
<comment type="caution">
    <text evidence="3">The sequence shown here is derived from an EMBL/GenBank/DDBJ whole genome shotgun (WGS) entry which is preliminary data.</text>
</comment>
<reference evidence="3 4" key="1">
    <citation type="submission" date="2017-12" db="EMBL/GenBank/DDBJ databases">
        <title>Sequencing, de novo assembly and annotation of complete genome of a new Thraustochytrid species, strain FCC1311.</title>
        <authorList>
            <person name="Sedici K."/>
            <person name="Godart F."/>
            <person name="Aiese Cigliano R."/>
            <person name="Sanseverino W."/>
            <person name="Barakat M."/>
            <person name="Ortet P."/>
            <person name="Marechal E."/>
            <person name="Cagnac O."/>
            <person name="Amato A."/>
        </authorList>
    </citation>
    <scope>NUCLEOTIDE SEQUENCE [LARGE SCALE GENOMIC DNA]</scope>
</reference>
<dbReference type="Proteomes" id="UP000241890">
    <property type="component" value="Unassembled WGS sequence"/>
</dbReference>
<dbReference type="PANTHER" id="PTHR12136">
    <property type="entry name" value="ENHANCED DISEASE RESISTANCE-RELATED"/>
    <property type="match status" value="1"/>
</dbReference>
<name>A0A2R5GPE4_9STRA</name>
<dbReference type="OrthoDB" id="9970435at2759"/>
<dbReference type="InterPro" id="IPR045096">
    <property type="entry name" value="EDR2-like"/>
</dbReference>
<keyword evidence="4" id="KW-1185">Reference proteome</keyword>
<evidence type="ECO:0000313" key="4">
    <source>
        <dbReference type="Proteomes" id="UP000241890"/>
    </source>
</evidence>
<dbReference type="Pfam" id="PF07059">
    <property type="entry name" value="EDR2_C"/>
    <property type="match status" value="1"/>
</dbReference>
<proteinExistence type="predicted"/>
<dbReference type="InterPro" id="IPR009769">
    <property type="entry name" value="EDR2_C"/>
</dbReference>
<accession>A0A2R5GPE4</accession>
<dbReference type="EMBL" id="BEYU01000065">
    <property type="protein sequence ID" value="GBG29744.1"/>
    <property type="molecule type" value="Genomic_DNA"/>
</dbReference>
<dbReference type="PANTHER" id="PTHR12136:SF41">
    <property type="entry name" value="PLECKSTRIN HOMOLOGY (PH) AND LIPID-BINDING START DOMAINS-CONTAINING PROTEIN"/>
    <property type="match status" value="1"/>
</dbReference>
<protein>
    <submittedName>
        <fullName evidence="3">Protein ENHANCED DISEASE RESISTANCE 2-like</fullName>
    </submittedName>
</protein>
<feature type="domain" description="Protein ENHANCED DISEASE RESISTANCE 2 C-terminal" evidence="2">
    <location>
        <begin position="389"/>
        <end position="618"/>
    </location>
</feature>
<evidence type="ECO:0000259" key="2">
    <source>
        <dbReference type="Pfam" id="PF07059"/>
    </source>
</evidence>
<organism evidence="3 4">
    <name type="scientific">Hondaea fermentalgiana</name>
    <dbReference type="NCBI Taxonomy" id="2315210"/>
    <lineage>
        <taxon>Eukaryota</taxon>
        <taxon>Sar</taxon>
        <taxon>Stramenopiles</taxon>
        <taxon>Bigyra</taxon>
        <taxon>Labyrinthulomycetes</taxon>
        <taxon>Thraustochytrida</taxon>
        <taxon>Thraustochytriidae</taxon>
        <taxon>Hondaea</taxon>
    </lineage>
</organism>
<evidence type="ECO:0000256" key="1">
    <source>
        <dbReference type="SAM" id="MobiDB-lite"/>
    </source>
</evidence>
<feature type="region of interest" description="Disordered" evidence="1">
    <location>
        <begin position="355"/>
        <end position="376"/>
    </location>
</feature>
<sequence length="637" mass="69881">MALKTEATLGGARAVAAAEAAAEGAPRAPWSLNGRPVFKQPLEDEAELDEVACNGYGRPCNEEAPYVVCGASAVHGHEPIAHMANRLESLQAYIDAEDIDESELAVDLPKFLVMVWRYQSFLGSDHYGIIQIFRRNDDAIGAMSADAVALLRSLVQTGDMSALRVRAELQDPSPTLRAVSYALGAEESVHIAERLTCSTFHGPNYVEIDYDIASNTMASLLRGTFMSAASTSTFDTIWTLSTSADNADEGDEEDKSIEDGVPLASVRWYYTDLEEIIVDLDEDMKPLVPGWGNAVNPQAGRSPAPPLNLPADAWDEHLPAYAKTALRTGPITAFAGEESATDVEFNVDIDMDEDADEDADGDAPTGEILSDNEPSDAELVSAPRNTYGEPDFSAFKVRGPGYMREAEVVNRKLKVPSESPLYVIAGAHVFKSKSNLNHVADKVASLKSFLKKYRKSAGSSEFPLFLIVCWVFKSTWTGEYTSVVHVFRRDEEVIASLSPGVRSAFASFVQGNEKMRMERLKLLAKVRGGSASVRKTISSLNLDRPVLLAKKLRTQFFQGENYLEYDHDVSSSTTASILNNTVTKASSSLIIDTCWVTEAKHERELPERFFCGVRWNYVNLNKSTITLDKNYRPVSSP</sequence>
<dbReference type="AlphaFoldDB" id="A0A2R5GPE4"/>
<dbReference type="InParanoid" id="A0A2R5GPE4"/>
<gene>
    <name evidence="3" type="ORF">FCC1311_059652</name>
</gene>